<dbReference type="Pfam" id="PF13444">
    <property type="entry name" value="Acetyltransf_5"/>
    <property type="match status" value="1"/>
</dbReference>
<reference evidence="1 2" key="1">
    <citation type="submission" date="2019-03" db="EMBL/GenBank/DDBJ databases">
        <title>Genomic Encyclopedia of Type Strains, Phase IV (KMG-IV): sequencing the most valuable type-strain genomes for metagenomic binning, comparative biology and taxonomic classification.</title>
        <authorList>
            <person name="Goeker M."/>
        </authorList>
    </citation>
    <scope>NUCLEOTIDE SEQUENCE [LARGE SCALE GENOMIC DNA]</scope>
    <source>
        <strain evidence="1 2">DSM 12121</strain>
    </source>
</reference>
<dbReference type="Gene3D" id="3.40.630.30">
    <property type="match status" value="1"/>
</dbReference>
<evidence type="ECO:0000313" key="1">
    <source>
        <dbReference type="EMBL" id="TDN44504.1"/>
    </source>
</evidence>
<organism evidence="1 2">
    <name type="scientific">Azoarcus indigens</name>
    <dbReference type="NCBI Taxonomy" id="29545"/>
    <lineage>
        <taxon>Bacteria</taxon>
        <taxon>Pseudomonadati</taxon>
        <taxon>Pseudomonadota</taxon>
        <taxon>Betaproteobacteria</taxon>
        <taxon>Rhodocyclales</taxon>
        <taxon>Zoogloeaceae</taxon>
        <taxon>Azoarcus</taxon>
    </lineage>
</organism>
<name>A0A4R6DJE1_9RHOO</name>
<proteinExistence type="predicted"/>
<dbReference type="EMBL" id="SNVV01000034">
    <property type="protein sequence ID" value="TDN44504.1"/>
    <property type="molecule type" value="Genomic_DNA"/>
</dbReference>
<accession>A0A4R6DJE1</accession>
<protein>
    <submittedName>
        <fullName evidence="1">N-acyl amino acid synthase of PEP-CTERM/exosortase system</fullName>
    </submittedName>
</protein>
<comment type="caution">
    <text evidence="1">The sequence shown here is derived from an EMBL/GenBank/DDBJ whole genome shotgun (WGS) entry which is preliminary data.</text>
</comment>
<keyword evidence="2" id="KW-1185">Reference proteome</keyword>
<dbReference type="SUPFAM" id="SSF55729">
    <property type="entry name" value="Acyl-CoA N-acyltransferases (Nat)"/>
    <property type="match status" value="1"/>
</dbReference>
<gene>
    <name evidence="1" type="ORF">C7389_13417</name>
</gene>
<dbReference type="AlphaFoldDB" id="A0A4R6DJE1"/>
<dbReference type="InterPro" id="IPR016181">
    <property type="entry name" value="Acyl_CoA_acyltransferase"/>
</dbReference>
<dbReference type="Proteomes" id="UP000295129">
    <property type="component" value="Unassembled WGS sequence"/>
</dbReference>
<sequence>MLFGPENKGLPTLFREMTLLLFERFNLGHGFRKYFEIAPATNEALRNDVFRIRHEVYCEELHFEPERPDRRESDQYDSHSLHCLIRTSNQPTQLVGCTRLVLVNPADPDEPLPFERTCAATLDRSIIDPARLPRGSIAEVSRLAVRGLYRRRKGEDHSAIAISEEDYGNSERPRFPYIPIGLYLGAVALAARSGIETLFVLTEPRLAAHFGKLGVDIRQIGGPVEHRGTRVPSVMDVQSIIKSMRFIVKPIWKVIHEEIERGYEQEAHSGKLKSN</sequence>
<dbReference type="InterPro" id="IPR022484">
    <property type="entry name" value="PEP-CTERM/exosrtase_acylTfrase"/>
</dbReference>
<dbReference type="NCBIfam" id="TIGR03694">
    <property type="entry name" value="exosort_acyl"/>
    <property type="match status" value="1"/>
</dbReference>
<evidence type="ECO:0000313" key="2">
    <source>
        <dbReference type="Proteomes" id="UP000295129"/>
    </source>
</evidence>